<dbReference type="PANTHER" id="PTHR10357:SF210">
    <property type="entry name" value="MALTODEXTRIN GLUCOSIDASE"/>
    <property type="match status" value="1"/>
</dbReference>
<evidence type="ECO:0000313" key="6">
    <source>
        <dbReference type="Proteomes" id="UP000033109"/>
    </source>
</evidence>
<protein>
    <submittedName>
        <fullName evidence="5">Alpha-amlyase</fullName>
    </submittedName>
</protein>
<proteinExistence type="predicted"/>
<dbReference type="CDD" id="cd11340">
    <property type="entry name" value="AmyAc_bac_CMD_like_3"/>
    <property type="match status" value="1"/>
</dbReference>
<feature type="chain" id="PRO_5002413759" evidence="3">
    <location>
        <begin position="23"/>
        <end position="618"/>
    </location>
</feature>
<dbReference type="InterPro" id="IPR019492">
    <property type="entry name" value="Cyclo-malto-dextrinase_C"/>
</dbReference>
<dbReference type="InterPro" id="IPR013783">
    <property type="entry name" value="Ig-like_fold"/>
</dbReference>
<dbReference type="Proteomes" id="UP000033109">
    <property type="component" value="Chromosome"/>
</dbReference>
<dbReference type="SUPFAM" id="SSF51011">
    <property type="entry name" value="Glycosyl hydrolase domain"/>
    <property type="match status" value="1"/>
</dbReference>
<evidence type="ECO:0000256" key="3">
    <source>
        <dbReference type="SAM" id="SignalP"/>
    </source>
</evidence>
<dbReference type="HOGENOM" id="CLU_006462_7_3_10"/>
<keyword evidence="6" id="KW-1185">Reference proteome</keyword>
<dbReference type="GO" id="GO:0016798">
    <property type="term" value="F:hydrolase activity, acting on glycosyl bonds"/>
    <property type="evidence" value="ECO:0007669"/>
    <property type="project" value="UniProtKB-KW"/>
</dbReference>
<dbReference type="SMART" id="SM00642">
    <property type="entry name" value="Aamy"/>
    <property type="match status" value="1"/>
</dbReference>
<dbReference type="Gene3D" id="3.20.20.80">
    <property type="entry name" value="Glycosidases"/>
    <property type="match status" value="1"/>
</dbReference>
<name>A0A0E3UYL6_9BACT</name>
<evidence type="ECO:0000256" key="1">
    <source>
        <dbReference type="ARBA" id="ARBA00022801"/>
    </source>
</evidence>
<dbReference type="InterPro" id="IPR006047">
    <property type="entry name" value="GH13_cat_dom"/>
</dbReference>
<dbReference type="STRING" id="400092.PKOR_17465"/>
<dbReference type="GO" id="GO:0016829">
    <property type="term" value="F:lyase activity"/>
    <property type="evidence" value="ECO:0007669"/>
    <property type="project" value="UniProtKB-KW"/>
</dbReference>
<organism evidence="5 6">
    <name type="scientific">Pontibacter korlensis</name>
    <dbReference type="NCBI Taxonomy" id="400092"/>
    <lineage>
        <taxon>Bacteria</taxon>
        <taxon>Pseudomonadati</taxon>
        <taxon>Bacteroidota</taxon>
        <taxon>Cytophagia</taxon>
        <taxon>Cytophagales</taxon>
        <taxon>Hymenobacteraceae</taxon>
        <taxon>Pontibacter</taxon>
    </lineage>
</organism>
<dbReference type="SUPFAM" id="SSF81296">
    <property type="entry name" value="E set domains"/>
    <property type="match status" value="1"/>
</dbReference>
<dbReference type="AlphaFoldDB" id="A0A0E3UYL6"/>
<feature type="signal peptide" evidence="3">
    <location>
        <begin position="1"/>
        <end position="22"/>
    </location>
</feature>
<dbReference type="GO" id="GO:0005975">
    <property type="term" value="P:carbohydrate metabolic process"/>
    <property type="evidence" value="ECO:0007669"/>
    <property type="project" value="InterPro"/>
</dbReference>
<dbReference type="OrthoDB" id="9806009at2"/>
<evidence type="ECO:0000256" key="2">
    <source>
        <dbReference type="ARBA" id="ARBA00023295"/>
    </source>
</evidence>
<dbReference type="Gene3D" id="2.60.40.10">
    <property type="entry name" value="Immunoglobulins"/>
    <property type="match status" value="1"/>
</dbReference>
<dbReference type="Pfam" id="PF09087">
    <property type="entry name" value="Cyc-maltodext_N"/>
    <property type="match status" value="1"/>
</dbReference>
<keyword evidence="5" id="KW-0456">Lyase</keyword>
<feature type="domain" description="Glycosyl hydrolase family 13 catalytic" evidence="4">
    <location>
        <begin position="131"/>
        <end position="529"/>
    </location>
</feature>
<accession>A0A0E3UYL6</accession>
<keyword evidence="2" id="KW-0326">Glycosidase</keyword>
<gene>
    <name evidence="5" type="ORF">PKOR_17465</name>
</gene>
<dbReference type="Pfam" id="PF00128">
    <property type="entry name" value="Alpha-amylase"/>
    <property type="match status" value="1"/>
</dbReference>
<dbReference type="InterPro" id="IPR017853">
    <property type="entry name" value="GH"/>
</dbReference>
<evidence type="ECO:0000259" key="4">
    <source>
        <dbReference type="SMART" id="SM00642"/>
    </source>
</evidence>
<dbReference type="EMBL" id="CP009621">
    <property type="protein sequence ID" value="AKD04556.1"/>
    <property type="molecule type" value="Genomic_DNA"/>
</dbReference>
<reference evidence="5 6" key="1">
    <citation type="journal article" date="2015" name="Sci. Rep.">
        <title>Unraveling adaptation of Pontibacter korlensis to radiation and infertility in desert through complete genome and comparative transcriptomic analysis.</title>
        <authorList>
            <person name="Dai J."/>
            <person name="Dai W."/>
            <person name="Qiu C."/>
            <person name="Yang Z."/>
            <person name="Zhang Y."/>
            <person name="Zhou M."/>
            <person name="Zhang L."/>
            <person name="Fang C."/>
            <person name="Gao Q."/>
            <person name="Yang Q."/>
            <person name="Li X."/>
            <person name="Wang Z."/>
            <person name="Wang Z."/>
            <person name="Jia Z."/>
            <person name="Chen X."/>
        </authorList>
    </citation>
    <scope>NUCLEOTIDE SEQUENCE [LARGE SCALE GENOMIC DNA]</scope>
    <source>
        <strain evidence="5 6">X14-1T</strain>
    </source>
</reference>
<evidence type="ECO:0000313" key="5">
    <source>
        <dbReference type="EMBL" id="AKD04556.1"/>
    </source>
</evidence>
<dbReference type="Pfam" id="PF10438">
    <property type="entry name" value="Cyc-maltodext_C"/>
    <property type="match status" value="1"/>
</dbReference>
<sequence length="618" mass="71682">MYRKQLFLLSLLLMLLQTAAFAQNNKLRVEPSFWWTGMKDSNLQLMLHGNNISTMQPVFNYAGVEVKDVVKVNSPNYLFLNLNISGAKPGKFNIQLKQGNKTVHRYSYELKQRAAGSANRQGFTSSDVMYLITPDRFANGNPKNDSVKDMADKLNRNDRSGRHGGDIAGIIQNLDYIKDMGFTALWVNPVLENDQPKVSYHGYSTTDYYKVDPRFGSNEEYLELSKQAKQRDIKLVMDMVLNHIGSKHWWMDDLPTEDWLNFQDEYKTTNHRREAIQDPHASEYDYQLQTEGWFVESMPDLNQENELLATYLIQNTLWWIEYADLGGIRMDTYSYPDPEFMSEWTRRVMDEYPNFNIVGEEWSLNPAIVSYWQRGKKNYNGYVSYLPSLMDFPVQNAMVEALRDDEKSWDTGWLKLYNTLATDFLYPEPENLVVFPDNHDMDRIYTQLNQDADLTKQAIAYILTTRGIPQLYYGTEILMHNSEKGDHGIIRTDFPGGWSGDKVNAFTGKGLTKEQLDMQQYMKKLLNWRKDAKVIHTGKLTHYAPYKGVYVYFRHNGPEKVMVILNKNELPYELELEKFAPQLQGVKQTTDVISGKAYNLNQSKLALPIKAPLILELK</sequence>
<dbReference type="PATRIC" id="fig|400092.3.peg.3829"/>
<dbReference type="InterPro" id="IPR014756">
    <property type="entry name" value="Ig_E-set"/>
</dbReference>
<dbReference type="SUPFAM" id="SSF51445">
    <property type="entry name" value="(Trans)glycosidases"/>
    <property type="match status" value="1"/>
</dbReference>
<keyword evidence="3" id="KW-0732">Signal</keyword>
<dbReference type="InterPro" id="IPR013780">
    <property type="entry name" value="Glyco_hydro_b"/>
</dbReference>
<keyword evidence="1" id="KW-0378">Hydrolase</keyword>
<dbReference type="InterPro" id="IPR015171">
    <property type="entry name" value="Cyc-maltodext_N"/>
</dbReference>
<dbReference type="KEGG" id="pko:PKOR_17465"/>
<dbReference type="Gene3D" id="2.60.40.1180">
    <property type="entry name" value="Golgi alpha-mannosidase II"/>
    <property type="match status" value="1"/>
</dbReference>
<dbReference type="PANTHER" id="PTHR10357">
    <property type="entry name" value="ALPHA-AMYLASE FAMILY MEMBER"/>
    <property type="match status" value="1"/>
</dbReference>